<organism evidence="1 2">
    <name type="scientific">Solanum tuberosum</name>
    <name type="common">Potato</name>
    <dbReference type="NCBI Taxonomy" id="4113"/>
    <lineage>
        <taxon>Eukaryota</taxon>
        <taxon>Viridiplantae</taxon>
        <taxon>Streptophyta</taxon>
        <taxon>Embryophyta</taxon>
        <taxon>Tracheophyta</taxon>
        <taxon>Spermatophyta</taxon>
        <taxon>Magnoliopsida</taxon>
        <taxon>eudicotyledons</taxon>
        <taxon>Gunneridae</taxon>
        <taxon>Pentapetalae</taxon>
        <taxon>asterids</taxon>
        <taxon>lamiids</taxon>
        <taxon>Solanales</taxon>
        <taxon>Solanaceae</taxon>
        <taxon>Solanoideae</taxon>
        <taxon>Solaneae</taxon>
        <taxon>Solanum</taxon>
    </lineage>
</organism>
<evidence type="ECO:0000313" key="2">
    <source>
        <dbReference type="Proteomes" id="UP000011115"/>
    </source>
</evidence>
<protein>
    <submittedName>
        <fullName evidence="1">Uncharacterized protein</fullName>
    </submittedName>
</protein>
<evidence type="ECO:0000313" key="1">
    <source>
        <dbReference type="EnsemblPlants" id="PGSC0003DMT400093575"/>
    </source>
</evidence>
<name>M1DS89_SOLTU</name>
<dbReference type="PANTHER" id="PTHR33180">
    <property type="entry name" value="PHOTOSYSTEM II CP43 REACTION CENTER PROTEIN"/>
    <property type="match status" value="1"/>
</dbReference>
<reference evidence="1" key="2">
    <citation type="submission" date="2015-06" db="UniProtKB">
        <authorList>
            <consortium name="EnsemblPlants"/>
        </authorList>
    </citation>
    <scope>IDENTIFICATION</scope>
    <source>
        <strain evidence="1">DM1-3 516 R44</strain>
    </source>
</reference>
<reference evidence="2" key="1">
    <citation type="journal article" date="2011" name="Nature">
        <title>Genome sequence and analysis of the tuber crop potato.</title>
        <authorList>
            <consortium name="The Potato Genome Sequencing Consortium"/>
        </authorList>
    </citation>
    <scope>NUCLEOTIDE SEQUENCE [LARGE SCALE GENOMIC DNA]</scope>
    <source>
        <strain evidence="2">cv. DM1-3 516 R44</strain>
    </source>
</reference>
<dbReference type="HOGENOM" id="CLU_029307_0_1_1"/>
<dbReference type="InParanoid" id="M1DS89"/>
<accession>M1DS89</accession>
<sequence>MNKKKANEFRSVKSVIVKGKEVEGHSEHINIVLGRPLHSALPYEGFPIVQSLDDLKGWLAPMISDTTPRWMDAGAPIEKRDMNIASRRRIDLRQLTSQEMAMRAKQRLTSSPFPVLITELYWRAGVPRELANDIEVIPSSSTDIRRIEVKFTR</sequence>
<dbReference type="PaxDb" id="4113-PGSC0003DMT400093575"/>
<dbReference type="Gramene" id="PGSC0003DMT400093575">
    <property type="protein sequence ID" value="PGSC0003DMT400093575"/>
    <property type="gene ID" value="PGSC0003DMG400043146"/>
</dbReference>
<dbReference type="EnsemblPlants" id="PGSC0003DMT400093575">
    <property type="protein sequence ID" value="PGSC0003DMT400093575"/>
    <property type="gene ID" value="PGSC0003DMG400043146"/>
</dbReference>
<dbReference type="PANTHER" id="PTHR33180:SF31">
    <property type="entry name" value="POLYPROTEIN PROTEIN"/>
    <property type="match status" value="1"/>
</dbReference>
<proteinExistence type="predicted"/>
<dbReference type="Proteomes" id="UP000011115">
    <property type="component" value="Unassembled WGS sequence"/>
</dbReference>
<keyword evidence="2" id="KW-1185">Reference proteome</keyword>
<dbReference type="AlphaFoldDB" id="M1DS89"/>